<sequence length="192" mass="20541">MICAECDRAYHITCLRIPPFSDGDGLVWSCEFCNREQPVTTWCQHDPARPASVTSPLLAEKSASGTYLNCQSVLTMTDKEVGKQLEDIEMDSIKNMGISSARMGVEPILANNIAICGRHDVGAFFPGMHVGTGRSRDPVYGEIIAAEETLPSVSVALHTSSGSDKTLSSIDSSFSISSCVQSSPPIRAISLG</sequence>
<reference evidence="1" key="1">
    <citation type="submission" date="2018-11" db="EMBL/GenBank/DDBJ databases">
        <authorList>
            <consortium name="Pathogen Informatics"/>
        </authorList>
    </citation>
    <scope>NUCLEOTIDE SEQUENCE</scope>
</reference>
<evidence type="ECO:0008006" key="3">
    <source>
        <dbReference type="Google" id="ProtNLM"/>
    </source>
</evidence>
<dbReference type="AlphaFoldDB" id="A0A448XNY8"/>
<dbReference type="InterPro" id="IPR011011">
    <property type="entry name" value="Znf_FYVE_PHD"/>
</dbReference>
<dbReference type="OrthoDB" id="1903104at2759"/>
<comment type="caution">
    <text evidence="1">The sequence shown here is derived from an EMBL/GenBank/DDBJ whole genome shotgun (WGS) entry which is preliminary data.</text>
</comment>
<accession>A0A448XNY8</accession>
<evidence type="ECO:0000313" key="1">
    <source>
        <dbReference type="EMBL" id="VEL41315.1"/>
    </source>
</evidence>
<dbReference type="SUPFAM" id="SSF57903">
    <property type="entry name" value="FYVE/PHD zinc finger"/>
    <property type="match status" value="1"/>
</dbReference>
<evidence type="ECO:0000313" key="2">
    <source>
        <dbReference type="Proteomes" id="UP000784294"/>
    </source>
</evidence>
<proteinExistence type="predicted"/>
<protein>
    <recommendedName>
        <fullName evidence="3">PHD-type domain-containing protein</fullName>
    </recommendedName>
</protein>
<organism evidence="1 2">
    <name type="scientific">Protopolystoma xenopodis</name>
    <dbReference type="NCBI Taxonomy" id="117903"/>
    <lineage>
        <taxon>Eukaryota</taxon>
        <taxon>Metazoa</taxon>
        <taxon>Spiralia</taxon>
        <taxon>Lophotrochozoa</taxon>
        <taxon>Platyhelminthes</taxon>
        <taxon>Monogenea</taxon>
        <taxon>Polyopisthocotylea</taxon>
        <taxon>Polystomatidea</taxon>
        <taxon>Polystomatidae</taxon>
        <taxon>Protopolystoma</taxon>
    </lineage>
</organism>
<dbReference type="Proteomes" id="UP000784294">
    <property type="component" value="Unassembled WGS sequence"/>
</dbReference>
<name>A0A448XNY8_9PLAT</name>
<keyword evidence="2" id="KW-1185">Reference proteome</keyword>
<dbReference type="Gene3D" id="3.30.40.10">
    <property type="entry name" value="Zinc/RING finger domain, C3HC4 (zinc finger)"/>
    <property type="match status" value="1"/>
</dbReference>
<dbReference type="InterPro" id="IPR013083">
    <property type="entry name" value="Znf_RING/FYVE/PHD"/>
</dbReference>
<dbReference type="EMBL" id="CAAALY010268808">
    <property type="protein sequence ID" value="VEL41315.1"/>
    <property type="molecule type" value="Genomic_DNA"/>
</dbReference>
<gene>
    <name evidence="1" type="ORF">PXEA_LOCUS34755</name>
</gene>